<dbReference type="GO" id="GO:0003676">
    <property type="term" value="F:nucleic acid binding"/>
    <property type="evidence" value="ECO:0007669"/>
    <property type="project" value="InterPro"/>
</dbReference>
<comment type="caution">
    <text evidence="4">The sequence shown here is derived from an EMBL/GenBank/DDBJ whole genome shotgun (WGS) entry which is preliminary data.</text>
</comment>
<evidence type="ECO:0000313" key="4">
    <source>
        <dbReference type="EMBL" id="KAL0348987.1"/>
    </source>
</evidence>
<dbReference type="InterPro" id="IPR025836">
    <property type="entry name" value="Zn_knuckle_CX2CX4HX4C"/>
</dbReference>
<name>A0AAW2P1F8_9LAMI</name>
<gene>
    <name evidence="4" type="ORF">Sangu_1126500</name>
</gene>
<dbReference type="Gene3D" id="3.60.10.10">
    <property type="entry name" value="Endonuclease/exonuclease/phosphatase"/>
    <property type="match status" value="1"/>
</dbReference>
<dbReference type="InterPro" id="IPR044730">
    <property type="entry name" value="RNase_H-like_dom_plant"/>
</dbReference>
<dbReference type="Pfam" id="PF13456">
    <property type="entry name" value="RVT_3"/>
    <property type="match status" value="1"/>
</dbReference>
<dbReference type="InterPro" id="IPR012337">
    <property type="entry name" value="RNaseH-like_sf"/>
</dbReference>
<dbReference type="GO" id="GO:0008270">
    <property type="term" value="F:zinc ion binding"/>
    <property type="evidence" value="ECO:0007669"/>
    <property type="project" value="UniProtKB-KW"/>
</dbReference>
<reference evidence="4" key="2">
    <citation type="journal article" date="2024" name="Plant">
        <title>Genomic evolution and insights into agronomic trait innovations of Sesamum species.</title>
        <authorList>
            <person name="Miao H."/>
            <person name="Wang L."/>
            <person name="Qu L."/>
            <person name="Liu H."/>
            <person name="Sun Y."/>
            <person name="Le M."/>
            <person name="Wang Q."/>
            <person name="Wei S."/>
            <person name="Zheng Y."/>
            <person name="Lin W."/>
            <person name="Duan Y."/>
            <person name="Cao H."/>
            <person name="Xiong S."/>
            <person name="Wang X."/>
            <person name="Wei L."/>
            <person name="Li C."/>
            <person name="Ma Q."/>
            <person name="Ju M."/>
            <person name="Zhao R."/>
            <person name="Li G."/>
            <person name="Mu C."/>
            <person name="Tian Q."/>
            <person name="Mei H."/>
            <person name="Zhang T."/>
            <person name="Gao T."/>
            <person name="Zhang H."/>
        </authorList>
    </citation>
    <scope>NUCLEOTIDE SEQUENCE</scope>
    <source>
        <strain evidence="4">G01</strain>
    </source>
</reference>
<dbReference type="Pfam" id="PF14392">
    <property type="entry name" value="zf-CCHC_4"/>
    <property type="match status" value="1"/>
</dbReference>
<dbReference type="CDD" id="cd01650">
    <property type="entry name" value="RT_nLTR_like"/>
    <property type="match status" value="1"/>
</dbReference>
<evidence type="ECO:0000256" key="1">
    <source>
        <dbReference type="PROSITE-ProRule" id="PRU00047"/>
    </source>
</evidence>
<dbReference type="SUPFAM" id="SSF56219">
    <property type="entry name" value="DNase I-like"/>
    <property type="match status" value="1"/>
</dbReference>
<reference evidence="4" key="1">
    <citation type="submission" date="2020-06" db="EMBL/GenBank/DDBJ databases">
        <authorList>
            <person name="Li T."/>
            <person name="Hu X."/>
            <person name="Zhang T."/>
            <person name="Song X."/>
            <person name="Zhang H."/>
            <person name="Dai N."/>
            <person name="Sheng W."/>
            <person name="Hou X."/>
            <person name="Wei L."/>
        </authorList>
    </citation>
    <scope>NUCLEOTIDE SEQUENCE</scope>
    <source>
        <strain evidence="4">G01</strain>
        <tissue evidence="4">Leaf</tissue>
    </source>
</reference>
<dbReference type="EMBL" id="JACGWK010000006">
    <property type="protein sequence ID" value="KAL0348987.1"/>
    <property type="molecule type" value="Genomic_DNA"/>
</dbReference>
<evidence type="ECO:0000259" key="3">
    <source>
        <dbReference type="PROSITE" id="PS50878"/>
    </source>
</evidence>
<dbReference type="InterPro" id="IPR043502">
    <property type="entry name" value="DNA/RNA_pol_sf"/>
</dbReference>
<dbReference type="SUPFAM" id="SSF56672">
    <property type="entry name" value="DNA/RNA polymerases"/>
    <property type="match status" value="1"/>
</dbReference>
<dbReference type="Pfam" id="PF03372">
    <property type="entry name" value="Exo_endo_phos"/>
    <property type="match status" value="1"/>
</dbReference>
<dbReference type="InterPro" id="IPR005135">
    <property type="entry name" value="Endo/exonuclease/phosphatase"/>
</dbReference>
<dbReference type="InterPro" id="IPR001878">
    <property type="entry name" value="Znf_CCHC"/>
</dbReference>
<dbReference type="Pfam" id="PF00078">
    <property type="entry name" value="RVT_1"/>
    <property type="match status" value="1"/>
</dbReference>
<dbReference type="InterPro" id="IPR000477">
    <property type="entry name" value="RT_dom"/>
</dbReference>
<dbReference type="CDD" id="cd06222">
    <property type="entry name" value="RNase_H_like"/>
    <property type="match status" value="1"/>
</dbReference>
<dbReference type="InterPro" id="IPR036397">
    <property type="entry name" value="RNaseH_sf"/>
</dbReference>
<evidence type="ECO:0000259" key="2">
    <source>
        <dbReference type="PROSITE" id="PS50158"/>
    </source>
</evidence>
<keyword evidence="1" id="KW-0479">Metal-binding</keyword>
<dbReference type="InterPro" id="IPR002156">
    <property type="entry name" value="RNaseH_domain"/>
</dbReference>
<keyword evidence="1" id="KW-0862">Zinc</keyword>
<dbReference type="PROSITE" id="PS50878">
    <property type="entry name" value="RT_POL"/>
    <property type="match status" value="1"/>
</dbReference>
<dbReference type="PROSITE" id="PS50158">
    <property type="entry name" value="ZF_CCHC"/>
    <property type="match status" value="1"/>
</dbReference>
<protein>
    <submittedName>
        <fullName evidence="4">LINE-1 retrotransposable element O protein</fullName>
    </submittedName>
</protein>
<dbReference type="PANTHER" id="PTHR33116:SF86">
    <property type="entry name" value="REVERSE TRANSCRIPTASE DOMAIN-CONTAINING PROTEIN"/>
    <property type="match status" value="1"/>
</dbReference>
<dbReference type="PANTHER" id="PTHR33116">
    <property type="entry name" value="REVERSE TRANSCRIPTASE ZINC-BINDING DOMAIN-CONTAINING PROTEIN-RELATED-RELATED"/>
    <property type="match status" value="1"/>
</dbReference>
<keyword evidence="1" id="KW-0863">Zinc-finger</keyword>
<organism evidence="4">
    <name type="scientific">Sesamum angustifolium</name>
    <dbReference type="NCBI Taxonomy" id="2727405"/>
    <lineage>
        <taxon>Eukaryota</taxon>
        <taxon>Viridiplantae</taxon>
        <taxon>Streptophyta</taxon>
        <taxon>Embryophyta</taxon>
        <taxon>Tracheophyta</taxon>
        <taxon>Spermatophyta</taxon>
        <taxon>Magnoliopsida</taxon>
        <taxon>eudicotyledons</taxon>
        <taxon>Gunneridae</taxon>
        <taxon>Pentapetalae</taxon>
        <taxon>asterids</taxon>
        <taxon>lamiids</taxon>
        <taxon>Lamiales</taxon>
        <taxon>Pedaliaceae</taxon>
        <taxon>Sesamum</taxon>
    </lineage>
</organism>
<feature type="domain" description="CCHC-type" evidence="2">
    <location>
        <begin position="207"/>
        <end position="220"/>
    </location>
</feature>
<dbReference type="InterPro" id="IPR036691">
    <property type="entry name" value="Endo/exonu/phosph_ase_sf"/>
</dbReference>
<accession>A0AAW2P1F8</accession>
<dbReference type="Gene3D" id="3.30.420.10">
    <property type="entry name" value="Ribonuclease H-like superfamily/Ribonuclease H"/>
    <property type="match status" value="1"/>
</dbReference>
<feature type="domain" description="Reverse transcriptase" evidence="3">
    <location>
        <begin position="739"/>
        <end position="977"/>
    </location>
</feature>
<sequence length="1541" mass="173208">MGFSSLLFATSLFPRRRHAPRDTDVIIRLAGFAGSPLVLSAHLWTVQRLSVLLASTFAFSLLPLAMASPLDRLGASLSLTEEEDAGIVLPAGLWHADPVPQGFFIVGRLLSMKPFHPEALQTTLKAAFNPVRGMDFKLIEGVLLHWQQTGSAERVDLDSNGEVWGSSVRIRVAIDTSKPLKRVLKLRTVLGDEQLVTFTYERLPNFCYLCGRLGHLSRVCDLQLQDGFSDPGQHTPFGPWLRAAPSTGFRSRHSGTFVKEQGPSPQFPVYRPASSLQSDPIPQQCRKVIVALLKDLGKLAELHSHWQMLPIQRRRLRGSPAESHESPCVELPGVRGPWTVRNLGSLIREYHPALVFLAETKYSSRQIDALKLRLDMNGLSVDSRARPWLCAGDFNEILDQSEKLGGPPRPVWQLRNFRQALAECELSDLGFSGNPFTWSNHHAFPHTVQERLDRACANSGWSQLFPNASVTHLPVTSSDHVALLVRLVDRPVLANTGFRPWRFEAAWLQSEKCEQVVLASWTPSVRTNVAESMFANFEVCRQNLSQWSRQCFQHDKQRVSKLEKRLATILSGTLTQDLKEEASSIRKELESTAAYAETVWRQRSKALWLRDGDRNTNFFHRRASQRFQTNLITRIKNVRGEWVEKPGDIQQHIISYFRDLFASSHPRENDIANGIEHLRSVVDASMADDLLQPYTETEVTAALFQMAPLKSPGPDGMSPIFFQKFWYIIKGDVSACVLSLLNSFLMPPGLNDTNIVLIPKCKYPEHLTQFRPISLCNVVYKIASKTIANRLKGLLDRIISPTQSAFVPGRLITDNVLLAFELNHFLNTKAKGGQGYMALKLDVSKAYDKVEWTFLEQVLFKLGFPPRFIRLVMLCVSSVSYSFMLGEAFSSILQRAEADGRIRGVSICRGAPHISHLLFADDTLIFCQASLEGSRAIKEVLETYRRASGQEINFNKSSVAFSRNTRDDLCSQIGADLNIRRENKMELYLGLPSKVARSKKELFSILRDRIWKRITGWNEKLLSQAGKEVLIKSIVQAIPTYAMSCFRLPVTLLKEIHGMIATFWWGSRGRNRIHWISWQRLCESKLQGGLGFRQLHLFNLAMLAKQLWRIFCSPDRLLGRVLRARYFPHGDIFAATVGRNPSFTWRSIMAAHKLFRAGCRWRVGNGSSIGVWADPWVPRPVSFKPVTPQPPGLENLRVLDLIDHERGEWNSTLVQEVFLDIDCEVILEIPLSRLGAEDLIIWHYSPNGLFSVRSAYHLACSLETRPSASHVRETEHRWWRRLWQAALPSKVKVFAWRACLNALPTSRNLNRRIPGLCCVCPFCLEDQEDAMHFLALCSFARQKLAEGSCLVPDQVICFVVRYLESFRGQFSNTSIPLPVARSLRWQGPPSNFVKLNFDGAILNQGTDTGIGIVARDVSGGCVGWAAFRVPRRSSGELAEALAAREAVQLALRESWQRVIVEGDCSSLISKLLSPSRDLSPTGPITVDILKLASNFCSCSFQLISRTCNSVAHRLAKSALGFAEGISDIPGSVAPSFAPLCL</sequence>
<dbReference type="GO" id="GO:0004523">
    <property type="term" value="F:RNA-DNA hybrid ribonuclease activity"/>
    <property type="evidence" value="ECO:0007669"/>
    <property type="project" value="InterPro"/>
</dbReference>
<dbReference type="InterPro" id="IPR026960">
    <property type="entry name" value="RVT-Znf"/>
</dbReference>
<proteinExistence type="predicted"/>
<dbReference type="Pfam" id="PF13966">
    <property type="entry name" value="zf-RVT"/>
    <property type="match status" value="1"/>
</dbReference>
<dbReference type="SUPFAM" id="SSF53098">
    <property type="entry name" value="Ribonuclease H-like"/>
    <property type="match status" value="1"/>
</dbReference>